<protein>
    <recommendedName>
        <fullName evidence="1">Flagellar protein FlgJ N-terminal domain-containing protein</fullName>
    </recommendedName>
</protein>
<dbReference type="EMBL" id="CCNB01000043">
    <property type="protein sequence ID" value="CDX44064.1"/>
    <property type="molecule type" value="Genomic_DNA"/>
</dbReference>
<gene>
    <name evidence="2" type="ORF">MPLDJ20_60466</name>
</gene>
<dbReference type="Proteomes" id="UP000046373">
    <property type="component" value="Unassembled WGS sequence"/>
</dbReference>
<dbReference type="AlphaFoldDB" id="A0A090FJK2"/>
<dbReference type="InterPro" id="IPR019301">
    <property type="entry name" value="Flagellar_prot_FlgJ_N"/>
</dbReference>
<evidence type="ECO:0000259" key="1">
    <source>
        <dbReference type="Pfam" id="PF10135"/>
    </source>
</evidence>
<organism evidence="2 3">
    <name type="scientific">Mesorhizobium plurifarium</name>
    <dbReference type="NCBI Taxonomy" id="69974"/>
    <lineage>
        <taxon>Bacteria</taxon>
        <taxon>Pseudomonadati</taxon>
        <taxon>Pseudomonadota</taxon>
        <taxon>Alphaproteobacteria</taxon>
        <taxon>Hyphomicrobiales</taxon>
        <taxon>Phyllobacteriaceae</taxon>
        <taxon>Mesorhizobium</taxon>
    </lineage>
</organism>
<sequence length="189" mass="19912">MAISPPSDIVMDVARAADPADVEAARAALLRRAGSAPGAFSLDPSATVDAGSVLSRATADKAEAANPAKKFQRFEAMVLTTFIQNMMPKDTEGVYGKGLAGDMWKSQLAEKVADVMAAHGGIGIARSMLADHYLDGKHKVPVGPVAGGPQKTEIDQQTRLSTSMVEELERKAARSMTGDDTTIKTDIKI</sequence>
<proteinExistence type="predicted"/>
<reference evidence="2 3" key="1">
    <citation type="submission" date="2014-08" db="EMBL/GenBank/DDBJ databases">
        <authorList>
            <person name="Moulin Lionel"/>
        </authorList>
    </citation>
    <scope>NUCLEOTIDE SEQUENCE [LARGE SCALE GENOMIC DNA]</scope>
</reference>
<dbReference type="Pfam" id="PF10135">
    <property type="entry name" value="Rod-binding"/>
    <property type="match status" value="1"/>
</dbReference>
<evidence type="ECO:0000313" key="2">
    <source>
        <dbReference type="EMBL" id="CDX44064.1"/>
    </source>
</evidence>
<evidence type="ECO:0000313" key="3">
    <source>
        <dbReference type="Proteomes" id="UP000046373"/>
    </source>
</evidence>
<accession>A0A090FJK2</accession>
<feature type="domain" description="Flagellar protein FlgJ N-terminal" evidence="1">
    <location>
        <begin position="90"/>
        <end position="128"/>
    </location>
</feature>
<name>A0A090FJK2_MESPL</name>